<dbReference type="Pfam" id="PF13911">
    <property type="entry name" value="AhpC-TSA_2"/>
    <property type="match status" value="1"/>
</dbReference>
<dbReference type="CDD" id="cd02970">
    <property type="entry name" value="PRX_like2"/>
    <property type="match status" value="1"/>
</dbReference>
<proteinExistence type="predicted"/>
<dbReference type="InterPro" id="IPR032801">
    <property type="entry name" value="PXL2A/B/C"/>
</dbReference>
<dbReference type="EMBL" id="KE346363">
    <property type="protein sequence ID" value="KJE92131.1"/>
    <property type="molecule type" value="Genomic_DNA"/>
</dbReference>
<reference evidence="3" key="1">
    <citation type="submission" date="2011-02" db="EMBL/GenBank/DDBJ databases">
        <title>The Genome Sequence of Capsaspora owczarzaki ATCC 30864.</title>
        <authorList>
            <person name="Russ C."/>
            <person name="Cuomo C."/>
            <person name="Burger G."/>
            <person name="Gray M.W."/>
            <person name="Holland P.W.H."/>
            <person name="King N."/>
            <person name="Lang F.B.F."/>
            <person name="Roger A.J."/>
            <person name="Ruiz-Trillo I."/>
            <person name="Young S.K."/>
            <person name="Zeng Q."/>
            <person name="Gargeya S."/>
            <person name="Alvarado L."/>
            <person name="Berlin A."/>
            <person name="Chapman S.B."/>
            <person name="Chen Z."/>
            <person name="Freedman E."/>
            <person name="Gellesch M."/>
            <person name="Goldberg J."/>
            <person name="Griggs A."/>
            <person name="Gujja S."/>
            <person name="Heilman E."/>
            <person name="Heiman D."/>
            <person name="Howarth C."/>
            <person name="Mehta T."/>
            <person name="Neiman D."/>
            <person name="Pearson M."/>
            <person name="Roberts A."/>
            <person name="Saif S."/>
            <person name="Shea T."/>
            <person name="Shenoy N."/>
            <person name="Sisk P."/>
            <person name="Stolte C."/>
            <person name="Sykes S."/>
            <person name="White J."/>
            <person name="Yandava C."/>
            <person name="Haas B."/>
            <person name="Nusbaum C."/>
            <person name="Birren B."/>
        </authorList>
    </citation>
    <scope>NUCLEOTIDE SEQUENCE</scope>
    <source>
        <strain evidence="3">ATCC 30864</strain>
    </source>
</reference>
<sequence length="351" mass="37963">MLTTTTRLRFASSTTVVRLSETIATATMAATRRVSALASSPSSSPPITTTITTTMMMLMGPSSAMTPSLWRGAHVVKSAADFRQFTPISHPAAAAATKRSYHHHHHQPQSQHSLHHPSPGGRPTSTPPTTTGSNFHSSSAQSTSSTSKSNSASTTHPRMTAPAPPNPWASNNIKVLELADKKELVLADMWKDQRVLLILLRRFGCSLCHEQASHVLEIKPQLDAAGVKIVLVGTGNRYFAEKFIENVPGNGQRFPAEVYIDPEQTAYKARGLQRVGLLHFLSWTAISEWRKANKNHPNADLQGDGLQTGGIYLVGPGADSAIHFAFNEYDHPVGTLVDNDQILAAVKATQP</sequence>
<accession>A0A0D2UAU4</accession>
<dbReference type="Gene3D" id="3.40.30.10">
    <property type="entry name" value="Glutaredoxin"/>
    <property type="match status" value="1"/>
</dbReference>
<dbReference type="PhylomeDB" id="A0A0D2UAU4"/>
<evidence type="ECO:0000313" key="3">
    <source>
        <dbReference type="Proteomes" id="UP000008743"/>
    </source>
</evidence>
<dbReference type="SUPFAM" id="SSF52833">
    <property type="entry name" value="Thioredoxin-like"/>
    <property type="match status" value="1"/>
</dbReference>
<organism evidence="2 3">
    <name type="scientific">Capsaspora owczarzaki (strain ATCC 30864)</name>
    <dbReference type="NCBI Taxonomy" id="595528"/>
    <lineage>
        <taxon>Eukaryota</taxon>
        <taxon>Filasterea</taxon>
        <taxon>Capsaspora</taxon>
    </lineage>
</organism>
<dbReference type="Proteomes" id="UP000008743">
    <property type="component" value="Unassembled WGS sequence"/>
</dbReference>
<feature type="region of interest" description="Disordered" evidence="1">
    <location>
        <begin position="92"/>
        <end position="170"/>
    </location>
</feature>
<dbReference type="AlphaFoldDB" id="A0A0D2UAU4"/>
<name>A0A0D2UAU4_CAPO3</name>
<gene>
    <name evidence="2" type="ORF">CAOG_003149</name>
</gene>
<evidence type="ECO:0000313" key="2">
    <source>
        <dbReference type="EMBL" id="KJE92131.1"/>
    </source>
</evidence>
<dbReference type="PANTHER" id="PTHR28630:SF3">
    <property type="entry name" value="PEROXIREDOXIN-LIKE 2C"/>
    <property type="match status" value="1"/>
</dbReference>
<dbReference type="STRING" id="595528.A0A0D2UAU4"/>
<feature type="compositionally biased region" description="Low complexity" evidence="1">
    <location>
        <begin position="108"/>
        <end position="155"/>
    </location>
</feature>
<dbReference type="PANTHER" id="PTHR28630">
    <property type="match status" value="1"/>
</dbReference>
<dbReference type="OrthoDB" id="40334at2759"/>
<dbReference type="InterPro" id="IPR036249">
    <property type="entry name" value="Thioredoxin-like_sf"/>
</dbReference>
<dbReference type="InParanoid" id="A0A0D2UAU4"/>
<protein>
    <submittedName>
        <fullName evidence="2">Uncharacterized protein</fullName>
    </submittedName>
</protein>
<dbReference type="eggNOG" id="KOG4498">
    <property type="taxonomic scope" value="Eukaryota"/>
</dbReference>
<evidence type="ECO:0000256" key="1">
    <source>
        <dbReference type="SAM" id="MobiDB-lite"/>
    </source>
</evidence>
<keyword evidence="3" id="KW-1185">Reference proteome</keyword>
<dbReference type="RefSeq" id="XP_004363988.2">
    <property type="nucleotide sequence ID" value="XM_004363931.2"/>
</dbReference>